<dbReference type="InterPro" id="IPR046341">
    <property type="entry name" value="SET_dom_sf"/>
</dbReference>
<dbReference type="KEGG" id="bgt:106067813"/>
<evidence type="ECO:0000256" key="7">
    <source>
        <dbReference type="PROSITE-ProRule" id="PRU00898"/>
    </source>
</evidence>
<evidence type="ECO:0000256" key="4">
    <source>
        <dbReference type="ARBA" id="ARBA00022679"/>
    </source>
</evidence>
<dbReference type="InterPro" id="IPR044428">
    <property type="entry name" value="SETD3_SET"/>
</dbReference>
<feature type="compositionally biased region" description="Polar residues" evidence="8">
    <location>
        <begin position="23"/>
        <end position="49"/>
    </location>
</feature>
<dbReference type="CDD" id="cd19176">
    <property type="entry name" value="SET_SETD3"/>
    <property type="match status" value="1"/>
</dbReference>
<keyword evidence="5 7" id="KW-0949">S-adenosyl-L-methionine</keyword>
<evidence type="ECO:0000256" key="3">
    <source>
        <dbReference type="ARBA" id="ARBA00022603"/>
    </source>
</evidence>
<keyword evidence="4 7" id="KW-0808">Transferase</keyword>
<keyword evidence="2" id="KW-0963">Cytoplasm</keyword>
<dbReference type="GO" id="GO:0018064">
    <property type="term" value="F:protein-L-histidine N-tele-methyltransferase activity"/>
    <property type="evidence" value="ECO:0007669"/>
    <property type="project" value="UniProtKB-EC"/>
</dbReference>
<keyword evidence="3 7" id="KW-0489">Methyltransferase</keyword>
<feature type="domain" description="SET" evidence="9">
    <location>
        <begin position="130"/>
        <end position="351"/>
    </location>
</feature>
<dbReference type="GO" id="GO:0005737">
    <property type="term" value="C:cytoplasm"/>
    <property type="evidence" value="ECO:0007669"/>
    <property type="project" value="UniProtKB-SubCell"/>
</dbReference>
<dbReference type="EC" id="2.1.1.85" evidence="7"/>
<dbReference type="Gene3D" id="3.90.1410.10">
    <property type="entry name" value="set domain protein methyltransferase, domain 1"/>
    <property type="match status" value="1"/>
</dbReference>
<dbReference type="InterPro" id="IPR001214">
    <property type="entry name" value="SET_dom"/>
</dbReference>
<comment type="similarity">
    <text evidence="7">Belongs to the class V-like SAM-binding methyltransferase superfamily. SETD3 actin-histidine methyltransferase family.</text>
</comment>
<proteinExistence type="inferred from homology"/>
<comment type="catalytic activity">
    <reaction evidence="7">
        <text>L-histidyl-[protein] + S-adenosyl-L-methionine = N(tele)-methyl-L-histidyl-[protein] + S-adenosyl-L-homocysteine + H(+)</text>
        <dbReference type="Rhea" id="RHEA:19369"/>
        <dbReference type="Rhea" id="RHEA-COMP:9745"/>
        <dbReference type="Rhea" id="RHEA-COMP:11600"/>
        <dbReference type="ChEBI" id="CHEBI:15378"/>
        <dbReference type="ChEBI" id="CHEBI:16367"/>
        <dbReference type="ChEBI" id="CHEBI:29979"/>
        <dbReference type="ChEBI" id="CHEBI:57856"/>
        <dbReference type="ChEBI" id="CHEBI:59789"/>
        <dbReference type="EC" id="2.1.1.85"/>
    </reaction>
</comment>
<organism evidence="10 11">
    <name type="scientific">Biomphalaria glabrata</name>
    <name type="common">Bloodfluke planorb</name>
    <name type="synonym">Freshwater snail</name>
    <dbReference type="NCBI Taxonomy" id="6526"/>
    <lineage>
        <taxon>Eukaryota</taxon>
        <taxon>Metazoa</taxon>
        <taxon>Spiralia</taxon>
        <taxon>Lophotrochozoa</taxon>
        <taxon>Mollusca</taxon>
        <taxon>Gastropoda</taxon>
        <taxon>Heterobranchia</taxon>
        <taxon>Euthyneura</taxon>
        <taxon>Panpulmonata</taxon>
        <taxon>Hygrophila</taxon>
        <taxon>Lymnaeoidea</taxon>
        <taxon>Planorbidae</taxon>
        <taxon>Biomphalaria</taxon>
    </lineage>
</organism>
<keyword evidence="6" id="KW-0009">Actin-binding</keyword>
<dbReference type="PROSITE" id="PS50280">
    <property type="entry name" value="SET"/>
    <property type="match status" value="1"/>
</dbReference>
<dbReference type="Proteomes" id="UP000076420">
    <property type="component" value="Unassembled WGS sequence"/>
</dbReference>
<evidence type="ECO:0000259" key="9">
    <source>
        <dbReference type="PROSITE" id="PS50280"/>
    </source>
</evidence>
<dbReference type="SUPFAM" id="SSF81822">
    <property type="entry name" value="RuBisCo LSMT C-terminal, substrate-binding domain"/>
    <property type="match status" value="1"/>
</dbReference>
<accession>A0A2C9KUH6</accession>
<dbReference type="Pfam" id="PF09273">
    <property type="entry name" value="Rubis-subs-bind"/>
    <property type="match status" value="1"/>
</dbReference>
<evidence type="ECO:0000313" key="10">
    <source>
        <dbReference type="EnsemblMetazoa" id="BGLB023640-PA"/>
    </source>
</evidence>
<evidence type="ECO:0000256" key="6">
    <source>
        <dbReference type="ARBA" id="ARBA00023203"/>
    </source>
</evidence>
<dbReference type="STRING" id="6526.A0A2C9KUH6"/>
<dbReference type="EnsemblMetazoa" id="BGLB023640-RA">
    <property type="protein sequence ID" value="BGLB023640-PA"/>
    <property type="gene ID" value="BGLB023640"/>
</dbReference>
<evidence type="ECO:0000256" key="5">
    <source>
        <dbReference type="ARBA" id="ARBA00022691"/>
    </source>
</evidence>
<evidence type="ECO:0000256" key="8">
    <source>
        <dbReference type="SAM" id="MobiDB-lite"/>
    </source>
</evidence>
<dbReference type="OrthoDB" id="441812at2759"/>
<dbReference type="AlphaFoldDB" id="A0A2C9KUH6"/>
<dbReference type="PANTHER" id="PTHR13271:SF47">
    <property type="entry name" value="ACTIN-HISTIDINE N-METHYLTRANSFERASE"/>
    <property type="match status" value="1"/>
</dbReference>
<gene>
    <name evidence="10" type="primary">106067813</name>
</gene>
<dbReference type="GO" id="GO:0003779">
    <property type="term" value="F:actin binding"/>
    <property type="evidence" value="ECO:0007669"/>
    <property type="project" value="UniProtKB-KW"/>
</dbReference>
<dbReference type="InterPro" id="IPR050600">
    <property type="entry name" value="SETD3_SETD6_MTase"/>
</dbReference>
<dbReference type="PANTHER" id="PTHR13271">
    <property type="entry name" value="UNCHARACTERIZED PUTATIVE METHYLTRANSFERASE"/>
    <property type="match status" value="1"/>
</dbReference>
<evidence type="ECO:0000256" key="2">
    <source>
        <dbReference type="ARBA" id="ARBA00022490"/>
    </source>
</evidence>
<dbReference type="InterPro" id="IPR015353">
    <property type="entry name" value="Rubisco_LSMT_subst-bd"/>
</dbReference>
<comment type="subcellular location">
    <subcellularLocation>
        <location evidence="1">Cytoplasm</location>
    </subcellularLocation>
</comment>
<evidence type="ECO:0000313" key="11">
    <source>
        <dbReference type="Proteomes" id="UP000076420"/>
    </source>
</evidence>
<protein>
    <recommendedName>
        <fullName evidence="7">protein-histidine N-methyltransferase</fullName>
        <ecNumber evidence="7">2.1.1.85</ecNumber>
    </recommendedName>
</protein>
<evidence type="ECO:0000256" key="1">
    <source>
        <dbReference type="ARBA" id="ARBA00004496"/>
    </source>
</evidence>
<dbReference type="SUPFAM" id="SSF82199">
    <property type="entry name" value="SET domain"/>
    <property type="match status" value="1"/>
</dbReference>
<dbReference type="VEuPathDB" id="VectorBase:BGLAX_047911"/>
<feature type="region of interest" description="Disordered" evidence="8">
    <location>
        <begin position="1"/>
        <end position="53"/>
    </location>
</feature>
<dbReference type="VEuPathDB" id="VectorBase:BGLB023640"/>
<dbReference type="Gene3D" id="3.90.1420.10">
    <property type="entry name" value="Rubisco LSMT, substrate-binding domain"/>
    <property type="match status" value="1"/>
</dbReference>
<name>A0A2C9KUH6_BIOGL</name>
<dbReference type="InterPro" id="IPR036464">
    <property type="entry name" value="Rubisco_LSMT_subst-bd_sf"/>
</dbReference>
<dbReference type="PROSITE" id="PS51565">
    <property type="entry name" value="SAM_MT85_SETD3"/>
    <property type="match status" value="1"/>
</dbReference>
<dbReference type="GO" id="GO:0016279">
    <property type="term" value="F:protein-lysine N-methyltransferase activity"/>
    <property type="evidence" value="ECO:0007669"/>
    <property type="project" value="TreeGrafter"/>
</dbReference>
<sequence length="530" mass="59775">MGRKTKKTAKGQAPPTHSDKAPLTQSDKAPPTQTEPAQGPEQGNVNTSAAVPELSKSARKEVAELITSLLEVCSKPPESGNKELEDYPEINGLVEKIRNIQSVLALPPRNREKGFPTFLKWLNDNGVDTSALEITQFPQYGYGLKATRDLKESEKLLQIPRKLMMTVDSAKQSPLGALIKEDKILQVMPNVTLALHLLNEKLNPQSFWKPYIDILPSSYLNPLYWSSDDLQLLNGSPVKGDAINQYRNIARQYAYFYRLLQKQPDSMTQLYVKQCFTFDNYRWAVSSVMTRQNQIPARDGSRATLGLIPLWDMCNHCNGIYTSDYNTEQDACECFCLKDFEAGQQILMFYGPRSNGEFLVHNGFVYPDNEHDRLCLKLGISKSDPLYTQKSDLLSKLSLAPQRAFYLHLGRFPVDGDLMAFLRVFCMDEGVLTDKFSGEVSAGQLEALKDEDSETNNQNDEKVWTFLQTRANLLLKTYPGSLEEDEALATRQDVPETQRMGAQLKVGERKILLNTIDYADKKKASLKSSE</sequence>
<dbReference type="GO" id="GO:0032259">
    <property type="term" value="P:methylation"/>
    <property type="evidence" value="ECO:0007669"/>
    <property type="project" value="UniProtKB-KW"/>
</dbReference>
<dbReference type="InterPro" id="IPR025785">
    <property type="entry name" value="SETD3"/>
</dbReference>
<reference evidence="10" key="1">
    <citation type="submission" date="2020-05" db="UniProtKB">
        <authorList>
            <consortium name="EnsemblMetazoa"/>
        </authorList>
    </citation>
    <scope>IDENTIFICATION</scope>
    <source>
        <strain evidence="10">BB02</strain>
    </source>
</reference>
<dbReference type="Pfam" id="PF00856">
    <property type="entry name" value="SET"/>
    <property type="match status" value="1"/>
</dbReference>